<evidence type="ECO:0000256" key="4">
    <source>
        <dbReference type="ARBA" id="ARBA00049957"/>
    </source>
</evidence>
<sequence>MSKQILLIDGMALLFRHFYATSVHKQFMLTSHGMPTNGTQGFVRHIFTAIKQSNPTHVAVCWDMGKATFRNEIFEGYKQNRTEPPEALIPQFEHVKQISEALGFHNIGVSNYEADDVMGTIANFYQTSPDTRVTIVTGDRDLLQCATQNVEIWLIKKGFTEYVKVDEETFINQYGLQPKQLIDIKAFMGDSADGYPGVKGIGEKTAIKLIQAYHSVEGVLENMHTLSPGQQKKIHTHLDDLKLSKQLARIEDNIPLNFESLEQLMTYEHNLMHALQVCETHELRVSHRYLKSLH</sequence>
<evidence type="ECO:0000256" key="1">
    <source>
        <dbReference type="ARBA" id="ARBA00022722"/>
    </source>
</evidence>
<evidence type="ECO:0000256" key="5">
    <source>
        <dbReference type="ARBA" id="ARBA00050026"/>
    </source>
</evidence>
<dbReference type="GO" id="GO:0017108">
    <property type="term" value="F:5'-flap endonuclease activity"/>
    <property type="evidence" value="ECO:0007669"/>
    <property type="project" value="InterPro"/>
</dbReference>
<feature type="domain" description="5'-3' exonuclease" evidence="6">
    <location>
        <begin position="2"/>
        <end position="266"/>
    </location>
</feature>
<dbReference type="Pfam" id="PF02739">
    <property type="entry name" value="5_3_exonuc_N"/>
    <property type="match status" value="1"/>
</dbReference>
<evidence type="ECO:0000313" key="8">
    <source>
        <dbReference type="Proteomes" id="UP000285625"/>
    </source>
</evidence>
<dbReference type="Pfam" id="PF01367">
    <property type="entry name" value="5_3_exonuc"/>
    <property type="match status" value="1"/>
</dbReference>
<dbReference type="GO" id="GO:0033567">
    <property type="term" value="P:DNA replication, Okazaki fragment processing"/>
    <property type="evidence" value="ECO:0007669"/>
    <property type="project" value="InterPro"/>
</dbReference>
<dbReference type="InterPro" id="IPR020045">
    <property type="entry name" value="DNA_polI_H3TH"/>
</dbReference>
<comment type="caution">
    <text evidence="7">The sequence shown here is derived from an EMBL/GenBank/DDBJ whole genome shotgun (WGS) entry which is preliminary data.</text>
</comment>
<dbReference type="RefSeq" id="WP_039645753.1">
    <property type="nucleotide sequence ID" value="NZ_CP008747.1"/>
</dbReference>
<dbReference type="PANTHER" id="PTHR42646:SF2">
    <property type="entry name" value="5'-3' EXONUCLEASE FAMILY PROTEIN"/>
    <property type="match status" value="1"/>
</dbReference>
<dbReference type="GO" id="GO:0008409">
    <property type="term" value="F:5'-3' exonuclease activity"/>
    <property type="evidence" value="ECO:0007669"/>
    <property type="project" value="InterPro"/>
</dbReference>
<evidence type="ECO:0000256" key="3">
    <source>
        <dbReference type="ARBA" id="ARBA00023125"/>
    </source>
</evidence>
<dbReference type="Gene3D" id="1.10.150.20">
    <property type="entry name" value="5' to 3' exonuclease, C-terminal subdomain"/>
    <property type="match status" value="1"/>
</dbReference>
<dbReference type="SMART" id="SM00279">
    <property type="entry name" value="HhH2"/>
    <property type="match status" value="1"/>
</dbReference>
<dbReference type="InterPro" id="IPR029060">
    <property type="entry name" value="PIN-like_dom_sf"/>
</dbReference>
<dbReference type="EMBL" id="QXVO01000014">
    <property type="protein sequence ID" value="RIO46017.1"/>
    <property type="molecule type" value="Genomic_DNA"/>
</dbReference>
<organism evidence="7 8">
    <name type="scientific">Staphylococcus hyicus</name>
    <dbReference type="NCBI Taxonomy" id="1284"/>
    <lineage>
        <taxon>Bacteria</taxon>
        <taxon>Bacillati</taxon>
        <taxon>Bacillota</taxon>
        <taxon>Bacilli</taxon>
        <taxon>Bacillales</taxon>
        <taxon>Staphylococcaceae</taxon>
        <taxon>Staphylococcus</taxon>
    </lineage>
</organism>
<evidence type="ECO:0000313" key="7">
    <source>
        <dbReference type="EMBL" id="RIO46017.1"/>
    </source>
</evidence>
<keyword evidence="3" id="KW-0238">DNA-binding</keyword>
<keyword evidence="7" id="KW-0269">Exonuclease</keyword>
<dbReference type="SUPFAM" id="SSF88723">
    <property type="entry name" value="PIN domain-like"/>
    <property type="match status" value="1"/>
</dbReference>
<dbReference type="SMART" id="SM00475">
    <property type="entry name" value="53EXOc"/>
    <property type="match status" value="1"/>
</dbReference>
<comment type="function">
    <text evidence="4">5'-3' exonuclease acting preferentially on double-stranded DNA.</text>
</comment>
<dbReference type="AlphaFoldDB" id="A0A0A8HR62"/>
<dbReference type="InterPro" id="IPR038969">
    <property type="entry name" value="FEN"/>
</dbReference>
<keyword evidence="2" id="KW-0378">Hydrolase</keyword>
<dbReference type="InterPro" id="IPR008918">
    <property type="entry name" value="HhH2"/>
</dbReference>
<dbReference type="CDD" id="cd09898">
    <property type="entry name" value="H3TH_53EXO"/>
    <property type="match status" value="1"/>
</dbReference>
<protein>
    <recommendedName>
        <fullName evidence="5">5'-3' exonuclease</fullName>
    </recommendedName>
</protein>
<evidence type="ECO:0000256" key="2">
    <source>
        <dbReference type="ARBA" id="ARBA00022801"/>
    </source>
</evidence>
<reference evidence="7 8" key="1">
    <citation type="journal article" date="2016" name="Front. Microbiol.">
        <title>Comprehensive Phylogenetic Analysis of Bovine Non-aureus Staphylococci Species Based on Whole-Genome Sequencing.</title>
        <authorList>
            <person name="Naushad S."/>
            <person name="Barkema H.W."/>
            <person name="Luby C."/>
            <person name="Condas L.A."/>
            <person name="Nobrega D.B."/>
            <person name="Carson D.A."/>
            <person name="De Buck J."/>
        </authorList>
    </citation>
    <scope>NUCLEOTIDE SEQUENCE [LARGE SCALE GENOMIC DNA]</scope>
    <source>
        <strain evidence="7 8">SNUC 5959</strain>
    </source>
</reference>
<dbReference type="GeneID" id="41073251"/>
<dbReference type="InterPro" id="IPR002421">
    <property type="entry name" value="5-3_exonuclease"/>
</dbReference>
<dbReference type="Gene3D" id="3.40.50.1010">
    <property type="entry name" value="5'-nuclease"/>
    <property type="match status" value="1"/>
</dbReference>
<evidence type="ECO:0000259" key="6">
    <source>
        <dbReference type="SMART" id="SM00475"/>
    </source>
</evidence>
<dbReference type="GO" id="GO:0003677">
    <property type="term" value="F:DNA binding"/>
    <property type="evidence" value="ECO:0007669"/>
    <property type="project" value="UniProtKB-KW"/>
</dbReference>
<dbReference type="InterPro" id="IPR036279">
    <property type="entry name" value="5-3_exonuclease_C_sf"/>
</dbReference>
<name>A0A0A8HR62_STAHY</name>
<dbReference type="HOGENOM" id="CLU_004675_1_5_9"/>
<dbReference type="CDD" id="cd09859">
    <property type="entry name" value="PIN_53EXO"/>
    <property type="match status" value="1"/>
</dbReference>
<dbReference type="SUPFAM" id="SSF47807">
    <property type="entry name" value="5' to 3' exonuclease, C-terminal subdomain"/>
    <property type="match status" value="1"/>
</dbReference>
<proteinExistence type="predicted"/>
<keyword evidence="1" id="KW-0540">Nuclease</keyword>
<dbReference type="STRING" id="1284.SHYC_07320"/>
<dbReference type="FunFam" id="1.10.150.20:FF:000003">
    <property type="entry name" value="DNA polymerase I"/>
    <property type="match status" value="1"/>
</dbReference>
<dbReference type="Proteomes" id="UP000285625">
    <property type="component" value="Unassembled WGS sequence"/>
</dbReference>
<accession>A0A0A8HR62</accession>
<gene>
    <name evidence="7" type="ORF">BUZ57_06000</name>
</gene>
<dbReference type="InterPro" id="IPR020046">
    <property type="entry name" value="5-3_exonucl_a-hlix_arch_N"/>
</dbReference>
<dbReference type="KEGG" id="shu:SHYC_07320"/>
<dbReference type="PANTHER" id="PTHR42646">
    <property type="entry name" value="FLAP ENDONUCLEASE XNI"/>
    <property type="match status" value="1"/>
</dbReference>